<organism evidence="1 2">
    <name type="scientific">Eretmocerus hayati</name>
    <dbReference type="NCBI Taxonomy" id="131215"/>
    <lineage>
        <taxon>Eukaryota</taxon>
        <taxon>Metazoa</taxon>
        <taxon>Ecdysozoa</taxon>
        <taxon>Arthropoda</taxon>
        <taxon>Hexapoda</taxon>
        <taxon>Insecta</taxon>
        <taxon>Pterygota</taxon>
        <taxon>Neoptera</taxon>
        <taxon>Endopterygota</taxon>
        <taxon>Hymenoptera</taxon>
        <taxon>Apocrita</taxon>
        <taxon>Proctotrupomorpha</taxon>
        <taxon>Chalcidoidea</taxon>
        <taxon>Aphelinidae</taxon>
        <taxon>Aphelininae</taxon>
        <taxon>Eretmocerus</taxon>
    </lineage>
</organism>
<dbReference type="Proteomes" id="UP001239111">
    <property type="component" value="Chromosome 1"/>
</dbReference>
<name>A0ACC2PZ28_9HYME</name>
<accession>A0ACC2PZ28</accession>
<sequence>MSPRKITKTRTAEEDEVDVESIDPCTTASRNIDHVVQKAREQLELLTRSNRPYGRFRAASTKLSTKLPSAAARSAADLAPPRGVNLEPKVILQALEGVRVAPGPTTSEKAQQEQLAANELASRGYAVRTLAALKTISNQGRAEGDFENGNQEENHVMMEMQQAPLDLTSGLALGSTNIANSTNSAINSIAPPAIGPNSSVVPMRSIFTSGRVQKMGNVVKYPIAPIDWIPAIPQLRPAPLIDPMQPCMGSPAVGITVGIIPTEPLYVPQDELELKLLLAMTSGRRFQLGSLHDARNRVVMRKRGIVLIQPDRMGWRCLGCRIENKEKYNSWTGWMVHDIHQVGVLDEFGPMICVDCGRNALFTSNFDDAIEAFIACKRMWRYVNEGKIIEVFPVRVDCLCRHVPPEVLQAVAAAKNLRK</sequence>
<proteinExistence type="predicted"/>
<keyword evidence="2" id="KW-1185">Reference proteome</keyword>
<gene>
    <name evidence="1" type="ORF">QAD02_024447</name>
</gene>
<dbReference type="EMBL" id="CM056741">
    <property type="protein sequence ID" value="KAJ8688652.1"/>
    <property type="molecule type" value="Genomic_DNA"/>
</dbReference>
<evidence type="ECO:0000313" key="1">
    <source>
        <dbReference type="EMBL" id="KAJ8688652.1"/>
    </source>
</evidence>
<evidence type="ECO:0000313" key="2">
    <source>
        <dbReference type="Proteomes" id="UP001239111"/>
    </source>
</evidence>
<protein>
    <submittedName>
        <fullName evidence="1">Uncharacterized protein</fullName>
    </submittedName>
</protein>
<comment type="caution">
    <text evidence="1">The sequence shown here is derived from an EMBL/GenBank/DDBJ whole genome shotgun (WGS) entry which is preliminary data.</text>
</comment>
<reference evidence="1" key="1">
    <citation type="submission" date="2023-04" db="EMBL/GenBank/DDBJ databases">
        <title>A chromosome-level genome assembly of the parasitoid wasp Eretmocerus hayati.</title>
        <authorList>
            <person name="Zhong Y."/>
            <person name="Liu S."/>
            <person name="Liu Y."/>
        </authorList>
    </citation>
    <scope>NUCLEOTIDE SEQUENCE</scope>
    <source>
        <strain evidence="1">ZJU_SS_LIU_2023</strain>
    </source>
</reference>